<proteinExistence type="predicted"/>
<keyword evidence="2" id="KW-1185">Reference proteome</keyword>
<reference evidence="2" key="2">
    <citation type="journal article" date="1996" name="Virus Genes">
        <title>The putative LEF-1 proteins from two distinct Choristoneura fumiferana multiple nucleopolyhedroviruses share domain homology to eukaryotic primases.</title>
        <authorList>
            <person name="Barrett J.W."/>
            <person name="Lauzon H.A."/>
            <person name="Mercuri P.S."/>
            <person name="Krell P.J."/>
            <person name="Sohi S.S."/>
            <person name="Arif B.M."/>
        </authorList>
    </citation>
    <scope>NUCLEOTIDE SEQUENCE [LARGE SCALE GENOMIC DNA]</scope>
</reference>
<dbReference type="InterPro" id="IPR007784">
    <property type="entry name" value="PIR"/>
</dbReference>
<organismHost>
    <name type="scientific">Lepidoptera</name>
    <name type="common">moths &amp; butterflies</name>
    <dbReference type="NCBI Taxonomy" id="7088"/>
</organismHost>
<accession>Q6VTM5</accession>
<dbReference type="Proteomes" id="UP000202937">
    <property type="component" value="Segment"/>
</dbReference>
<protein>
    <recommendedName>
        <fullName evidence="3">Per os infectivity factor 1</fullName>
    </recommendedName>
</protein>
<sequence length="532" mass="58968">MYLLALILILLLIVLASVIAYVRLIDVHHETVRYLITLFDTSDVPLIKPPGEIVIEGNAHECHRTLTPCTTHADCNACREGLANCQLFDEDTVVQMHDADGNEQTVTIRAGESYCFALDRERARSCNPSTGVWLLAETETGFALLCSCLRPGLVTQLNMYEDCNVPVGCAPHGRIADVAGGDLRCVCDEGYVSDFDAATETPFCRPRTVRDVLFNESFFPRAPCADGQVRLDHPGLNDYYRRYFRIEDICVVDPCSVDPISGRRTSGRLISHTTADGEEINGCNCPAGDGLLPVFNRHTADTGMVRRGDRTVANACLQPFNVHMLALRHVDYKFFWGRADHNNISDADMVFQATAAQLSDERYRVMLYPLLTSHPDVTEITLAGTGVLKISVSYDTVLKSTLLPASLFRLFKWKEGGTSRPVCFFPGEGRCIVANSDACIRRHAGAQVWTAETFHPTRGACLRRDGANIKIWSRADRYPRGDAPAALRLRGFFLNNDRERNTVRVVSTGAMTSGAQIDALTQTLETYPNYSV</sequence>
<evidence type="ECO:0008006" key="3">
    <source>
        <dbReference type="Google" id="ProtNLM"/>
    </source>
</evidence>
<dbReference type="KEGG" id="vg:2943859"/>
<reference evidence="1 2" key="5">
    <citation type="journal article" date="2005" name="J. Gen. Virol.">
        <title>Gene organization and sequencing of the Choristoneura fumiferana defective nucleopolyhedrovirus genome.</title>
        <authorList>
            <person name="Lauzon H.A."/>
            <person name="Jamieson P.B."/>
            <person name="Krell P.J."/>
            <person name="Arif B.M."/>
        </authorList>
    </citation>
    <scope>NUCLEOTIDE SEQUENCE [LARGE SCALE GENOMIC DNA]</scope>
</reference>
<reference evidence="2" key="1">
    <citation type="journal article" date="1995" name="J. Gen. Virol.">
        <title>Characterization, sequencing and phylogeny of the ecdysteroid UDP-glucosyltransferase gene from two distinct nuclear polyhedrosis viruses isolated from Choristoneura fumiferana.</title>
        <authorList>
            <person name="Barrett J.W."/>
            <person name="Krell P.J."/>
            <person name="Arif B.M."/>
        </authorList>
    </citation>
    <scope>NUCLEOTIDE SEQUENCE [LARGE SCALE GENOMIC DNA]</scope>
</reference>
<dbReference type="EMBL" id="AY327402">
    <property type="protein sequence ID" value="AAQ91648.1"/>
    <property type="molecule type" value="Genomic_DNA"/>
</dbReference>
<reference evidence="2" key="3">
    <citation type="journal article" date="1999" name="J. Gen. Virol.">
        <title>Molecular analysis of the p48 gene of Choristoneura fumiferana multicapsid nucleopolyhedroviruses CfMNPV and CfDEFNPV.</title>
        <authorList>
            <person name="Li X."/>
            <person name="Lauzon H.A."/>
            <person name="Sohi S.S."/>
            <person name="Palli S.R."/>
            <person name="Retnakaran A."/>
            <person name="Arif B.M."/>
        </authorList>
    </citation>
    <scope>NUCLEOTIDE SEQUENCE [LARGE SCALE GENOMIC DNA]</scope>
</reference>
<name>Q6VTM5_NPVCD</name>
<dbReference type="OrthoDB" id="1963at10239"/>
<evidence type="ECO:0000313" key="2">
    <source>
        <dbReference type="Proteomes" id="UP000202937"/>
    </source>
</evidence>
<dbReference type="GeneID" id="2943859"/>
<dbReference type="Pfam" id="PF05092">
    <property type="entry name" value="PIF"/>
    <property type="match status" value="1"/>
</dbReference>
<evidence type="ECO:0000313" key="1">
    <source>
        <dbReference type="EMBL" id="AAQ91648.1"/>
    </source>
</evidence>
<dbReference type="RefSeq" id="NP_932723.1">
    <property type="nucleotide sequence ID" value="NC_005137.2"/>
</dbReference>
<reference evidence="1 2" key="4">
    <citation type="journal article" date="2000" name="Virology">
        <title>Characterization of an overexpressed spindle protein during a baculovirus infection.</title>
        <authorList>
            <person name="Li X."/>
            <person name="Barrett J."/>
            <person name="Pang A."/>
            <person name="Klose R.J."/>
            <person name="Krell P.J."/>
            <person name="Arif B.M."/>
        </authorList>
    </citation>
    <scope>NUCLEOTIDE SEQUENCE [LARGE SCALE GENOMIC DNA]</scope>
</reference>
<organism evidence="1 2">
    <name type="scientific">Choristoneura fumiferana defective polyhedrosis virus</name>
    <name type="common">Cfdef</name>
    <dbReference type="NCBI Taxonomy" id="74660"/>
    <lineage>
        <taxon>Viruses</taxon>
        <taxon>Viruses incertae sedis</taxon>
        <taxon>Naldaviricetes</taxon>
        <taxon>Lefavirales</taxon>
        <taxon>Baculoviridae</taxon>
        <taxon>Alphabaculovirus</taxon>
        <taxon>Alphabaculovirus alterchofumiferanae</taxon>
    </lineage>
</organism>